<dbReference type="GO" id="GO:0030313">
    <property type="term" value="C:cell envelope"/>
    <property type="evidence" value="ECO:0007669"/>
    <property type="project" value="UniProtKB-SubCell"/>
</dbReference>
<dbReference type="PANTHER" id="PTHR22870">
    <property type="entry name" value="REGULATOR OF CHROMOSOME CONDENSATION"/>
    <property type="match status" value="1"/>
</dbReference>
<dbReference type="InterPro" id="IPR042229">
    <property type="entry name" value="Listeria/Bacterioides_rpt_sf"/>
</dbReference>
<evidence type="ECO:0000313" key="13">
    <source>
        <dbReference type="Proteomes" id="UP000248128"/>
    </source>
</evidence>
<evidence type="ECO:0000256" key="3">
    <source>
        <dbReference type="ARBA" id="ARBA00022525"/>
    </source>
</evidence>
<feature type="region of interest" description="Disordered" evidence="7">
    <location>
        <begin position="809"/>
        <end position="828"/>
    </location>
</feature>
<proteinExistence type="predicted"/>
<organism evidence="12 13">
    <name type="scientific">Bifidobacterium asteroides</name>
    <dbReference type="NCBI Taxonomy" id="1684"/>
    <lineage>
        <taxon>Bacteria</taxon>
        <taxon>Bacillati</taxon>
        <taxon>Actinomycetota</taxon>
        <taxon>Actinomycetes</taxon>
        <taxon>Bifidobacteriales</taxon>
        <taxon>Bifidobacteriaceae</taxon>
        <taxon>Bifidobacterium</taxon>
    </lineage>
</organism>
<evidence type="ECO:0000256" key="5">
    <source>
        <dbReference type="ARBA" id="ARBA00022737"/>
    </source>
</evidence>
<keyword evidence="3" id="KW-0964">Secreted</keyword>
<dbReference type="PRINTS" id="PR00633">
    <property type="entry name" value="RCCNDNSATION"/>
</dbReference>
<evidence type="ECO:0000259" key="11">
    <source>
        <dbReference type="Pfam" id="PF25390"/>
    </source>
</evidence>
<feature type="compositionally biased region" description="Polar residues" evidence="7">
    <location>
        <begin position="430"/>
        <end position="440"/>
    </location>
</feature>
<dbReference type="InterPro" id="IPR013378">
    <property type="entry name" value="InlB-like_B-rpt"/>
</dbReference>
<keyword evidence="8" id="KW-0812">Transmembrane</keyword>
<keyword evidence="2" id="KW-0134">Cell wall</keyword>
<feature type="compositionally biased region" description="Polar residues" evidence="7">
    <location>
        <begin position="1047"/>
        <end position="1067"/>
    </location>
</feature>
<name>A0A318N618_9BIFI</name>
<feature type="region of interest" description="Disordered" evidence="7">
    <location>
        <begin position="317"/>
        <end position="338"/>
    </location>
</feature>
<evidence type="ECO:0000256" key="2">
    <source>
        <dbReference type="ARBA" id="ARBA00022512"/>
    </source>
</evidence>
<dbReference type="Pfam" id="PF25390">
    <property type="entry name" value="WD40_RLD"/>
    <property type="match status" value="2"/>
</dbReference>
<feature type="compositionally biased region" description="Polar residues" evidence="7">
    <location>
        <begin position="127"/>
        <end position="160"/>
    </location>
</feature>
<dbReference type="InterPro" id="IPR051210">
    <property type="entry name" value="Ub_ligase/GEF_domain"/>
</dbReference>
<feature type="compositionally biased region" description="Low complexity" evidence="7">
    <location>
        <begin position="97"/>
        <end position="106"/>
    </location>
</feature>
<keyword evidence="8" id="KW-1133">Transmembrane helix</keyword>
<feature type="transmembrane region" description="Helical" evidence="8">
    <location>
        <begin position="1250"/>
        <end position="1268"/>
    </location>
</feature>
<dbReference type="AlphaFoldDB" id="A0A318N618"/>
<dbReference type="InterPro" id="IPR009091">
    <property type="entry name" value="RCC1/BLIP-II"/>
</dbReference>
<sequence>MPIMRQHTNTHSRRAILVSMLLAITLPASLIAGGLATADTADSRSATGANAPAIPESTGQEGRHTPGMDQQNPGATPAMPTPTLPAGPKSPLPSPSPLNTASPLTSAQATPDKPDKPGDTGIKSKATDSQPQTRAAYTVTFNDPDGKTNTPSQSVASGGQASRPKDPSRDGYLFNGWFTGNTAYDFSQPVTGSITLTAKWTRITSSWSLKPTSGPAEGGTRITLTTPTTSDIRFSHIETGKDFALAMGSDGNLYSWGNTTNGALGRETNQTPENLPGVVTPPTGVRFTQFSAGNSHSLALGSDGNLYSWGNNSSGQLGTGSTDYSPHNTPSKGSMPADGTKFTQISAGDDYSLAMGTDGNLYSWGDNGTGALGRETNQTPENRPGVVTPPTGVRFTQFSAGSTYSLALGSDGNLYSWGNNGTGQLGIGATDSNQHNTPSKGSMPADGTKFTQISAGYYHSLAMGTDGNLYSWGDNSLDQLGRTLTNALNDGTPRKVNPPTGVPRFTQVIAGGDNSLGLGWDGNLYSWGDNSKGQLGRSASSTQDGTPRRVAMPAGITITQGRIEGGYLGGYALGLGSDGNLYSWGDNSKGQLARTPASATPANRPGMVAFPESPRPTGVSFGGTAGTNLTANTGGTWSVTTPPHAGGKTDVTVSWSRNGQQPDAHLTYTYINPHTVTFDSAGGKPAPGQQQITIGKQATRPITDPAKDGFLFDGWFLKDAKGDSKVAYDFSQPVTGDITLVAHWSPADTGGWSISPSKGNAMGGQQTTITPPKLSRGIRFNQTSVGNPIYGFSIAIGVASDGNAYAWGSNQSGQLGQDPEKTDMQKTPTRVPLPDGVASGFTYTQVAAGGNHVLAIGSDGIVYSWGANDHGQLGNGRQDANAHPSPMPVKSADGQPFKAVQISAGTSDSAAISPDGRVYTWGSEGKNISVYSTPKLTPTLAKDPNGSGQGLHAAQVRAHWGFIMALDTDGNVYTWGYNNYGQLGNGTATGDDSQTYAADPARVPDPKDASKAFKATQISAGAFHALAIGQDGTAWVWGDNRWGQLGDGTTTSRPTPKQVGNPTNSSQPFQVAQISAGWVYSLVVDRSGVAWAWGYNYEGELGDNTTDYRYTPTRVSPPAGQGNAGTGLATARISAGASNSMAIGQDGNTYAWGDNRYGQLGNGSLTQSSTPTLVAFNSVLLITGVKFDQATVDSLQQNADGSVTLTTPAHNPGQADVVVDWTLGGAAQTPAQLDYTYEGTLPLTGGNGTMILLFAAGLLAAAGAVAAGRHRREAYALQV</sequence>
<evidence type="ECO:0000259" key="10">
    <source>
        <dbReference type="Pfam" id="PF00746"/>
    </source>
</evidence>
<feature type="region of interest" description="Disordered" evidence="7">
    <location>
        <begin position="1045"/>
        <end position="1067"/>
    </location>
</feature>
<feature type="compositionally biased region" description="Polar residues" evidence="7">
    <location>
        <begin position="317"/>
        <end position="332"/>
    </location>
</feature>
<feature type="domain" description="RCC1-like" evidence="11">
    <location>
        <begin position="804"/>
        <end position="1179"/>
    </location>
</feature>
<evidence type="ECO:0000256" key="9">
    <source>
        <dbReference type="SAM" id="SignalP"/>
    </source>
</evidence>
<gene>
    <name evidence="12" type="ORF">DKK74_01990</name>
</gene>
<feature type="region of interest" description="Disordered" evidence="7">
    <location>
        <begin position="426"/>
        <end position="445"/>
    </location>
</feature>
<dbReference type="InterPro" id="IPR000408">
    <property type="entry name" value="Reg_chr_condens"/>
</dbReference>
<dbReference type="OrthoDB" id="9758365at2"/>
<evidence type="ECO:0000256" key="6">
    <source>
        <dbReference type="ARBA" id="ARBA00023088"/>
    </source>
</evidence>
<dbReference type="Gene3D" id="2.130.10.30">
    <property type="entry name" value="Regulator of chromosome condensation 1/beta-lactamase-inhibitor protein II"/>
    <property type="match status" value="4"/>
</dbReference>
<feature type="chain" id="PRO_5039729854" evidence="9">
    <location>
        <begin position="33"/>
        <end position="1279"/>
    </location>
</feature>
<dbReference type="Proteomes" id="UP000248128">
    <property type="component" value="Unassembled WGS sequence"/>
</dbReference>
<comment type="subcellular location">
    <subcellularLocation>
        <location evidence="1">Cell envelope</location>
    </subcellularLocation>
</comment>
<evidence type="ECO:0000313" key="12">
    <source>
        <dbReference type="EMBL" id="PXY89642.1"/>
    </source>
</evidence>
<dbReference type="NCBIfam" id="TIGR02543">
    <property type="entry name" value="List_Bact_rpt"/>
    <property type="match status" value="2"/>
</dbReference>
<dbReference type="SUPFAM" id="SSF50985">
    <property type="entry name" value="RCC1/BLIP-II"/>
    <property type="match status" value="2"/>
</dbReference>
<dbReference type="Pfam" id="PF09479">
    <property type="entry name" value="Flg_new"/>
    <property type="match status" value="2"/>
</dbReference>
<keyword evidence="4 9" id="KW-0732">Signal</keyword>
<keyword evidence="8" id="KW-0472">Membrane</keyword>
<feature type="compositionally biased region" description="Pro residues" evidence="7">
    <location>
        <begin position="79"/>
        <end position="96"/>
    </location>
</feature>
<dbReference type="PROSITE" id="PS00626">
    <property type="entry name" value="RCC1_2"/>
    <property type="match status" value="3"/>
</dbReference>
<protein>
    <submittedName>
        <fullName evidence="12">Uncharacterized protein</fullName>
    </submittedName>
</protein>
<dbReference type="EMBL" id="QGLK01000001">
    <property type="protein sequence ID" value="PXY89642.1"/>
    <property type="molecule type" value="Genomic_DNA"/>
</dbReference>
<dbReference type="InterPro" id="IPR058923">
    <property type="entry name" value="RCC1-like_dom"/>
</dbReference>
<dbReference type="Gene3D" id="2.60.40.4270">
    <property type="entry name" value="Listeria-Bacteroides repeat domain"/>
    <property type="match status" value="2"/>
</dbReference>
<dbReference type="PROSITE" id="PS50012">
    <property type="entry name" value="RCC1_3"/>
    <property type="match status" value="13"/>
</dbReference>
<reference evidence="12 13" key="1">
    <citation type="submission" date="2018-05" db="EMBL/GenBank/DDBJ databases">
        <title>Reference genomes for bee gut microbiota database.</title>
        <authorList>
            <person name="Ellegaard K.M."/>
        </authorList>
    </citation>
    <scope>NUCLEOTIDE SEQUENCE [LARGE SCALE GENOMIC DNA]</scope>
    <source>
        <strain evidence="12 13">ESL0199</strain>
    </source>
</reference>
<dbReference type="PANTHER" id="PTHR22870:SF408">
    <property type="entry name" value="OS09G0560450 PROTEIN"/>
    <property type="match status" value="1"/>
</dbReference>
<evidence type="ECO:0000256" key="8">
    <source>
        <dbReference type="SAM" id="Phobius"/>
    </source>
</evidence>
<evidence type="ECO:0000256" key="1">
    <source>
        <dbReference type="ARBA" id="ARBA00004196"/>
    </source>
</evidence>
<comment type="caution">
    <text evidence="12">The sequence shown here is derived from an EMBL/GenBank/DDBJ whole genome shotgun (WGS) entry which is preliminary data.</text>
</comment>
<feature type="domain" description="Gram-positive cocci surface proteins LPxTG" evidence="10">
    <location>
        <begin position="1237"/>
        <end position="1273"/>
    </location>
</feature>
<dbReference type="InterPro" id="IPR019931">
    <property type="entry name" value="LPXTG_anchor"/>
</dbReference>
<evidence type="ECO:0000256" key="4">
    <source>
        <dbReference type="ARBA" id="ARBA00022729"/>
    </source>
</evidence>
<feature type="domain" description="RCC1-like" evidence="11">
    <location>
        <begin position="231"/>
        <end position="550"/>
    </location>
</feature>
<keyword evidence="5" id="KW-0677">Repeat</keyword>
<evidence type="ECO:0000256" key="7">
    <source>
        <dbReference type="SAM" id="MobiDB-lite"/>
    </source>
</evidence>
<accession>A0A318N618</accession>
<feature type="region of interest" description="Disordered" evidence="7">
    <location>
        <begin position="42"/>
        <end position="169"/>
    </location>
</feature>
<feature type="signal peptide" evidence="9">
    <location>
        <begin position="1"/>
        <end position="32"/>
    </location>
</feature>
<keyword evidence="6" id="KW-0572">Peptidoglycan-anchor</keyword>
<dbReference type="Pfam" id="PF00746">
    <property type="entry name" value="Gram_pos_anchor"/>
    <property type="match status" value="1"/>
</dbReference>
<dbReference type="NCBIfam" id="TIGR01167">
    <property type="entry name" value="LPXTG_anchor"/>
    <property type="match status" value="1"/>
</dbReference>